<name>A0A0D3HJ18_9ORYZ</name>
<dbReference type="PaxDb" id="65489-OBART11G05310.1"/>
<keyword evidence="1" id="KW-0812">Transmembrane</keyword>
<feature type="transmembrane region" description="Helical" evidence="1">
    <location>
        <begin position="96"/>
        <end position="113"/>
    </location>
</feature>
<evidence type="ECO:0000313" key="2">
    <source>
        <dbReference type="EnsemblPlants" id="OBART11G05310.1"/>
    </source>
</evidence>
<dbReference type="HOGENOM" id="CLU_1752567_0_0_1"/>
<dbReference type="Gramene" id="OBART11G05310.1">
    <property type="protein sequence ID" value="OBART11G05310.1"/>
    <property type="gene ID" value="OBART11G05310"/>
</dbReference>
<organism evidence="2">
    <name type="scientific">Oryza barthii</name>
    <dbReference type="NCBI Taxonomy" id="65489"/>
    <lineage>
        <taxon>Eukaryota</taxon>
        <taxon>Viridiplantae</taxon>
        <taxon>Streptophyta</taxon>
        <taxon>Embryophyta</taxon>
        <taxon>Tracheophyta</taxon>
        <taxon>Spermatophyta</taxon>
        <taxon>Magnoliopsida</taxon>
        <taxon>Liliopsida</taxon>
        <taxon>Poales</taxon>
        <taxon>Poaceae</taxon>
        <taxon>BOP clade</taxon>
        <taxon>Oryzoideae</taxon>
        <taxon>Oryzeae</taxon>
        <taxon>Oryzinae</taxon>
        <taxon>Oryza</taxon>
    </lineage>
</organism>
<keyword evidence="3" id="KW-1185">Reference proteome</keyword>
<reference evidence="2" key="1">
    <citation type="journal article" date="2009" name="Rice">
        <title>De Novo Next Generation Sequencing of Plant Genomes.</title>
        <authorList>
            <person name="Rounsley S."/>
            <person name="Marri P.R."/>
            <person name="Yu Y."/>
            <person name="He R."/>
            <person name="Sisneros N."/>
            <person name="Goicoechea J.L."/>
            <person name="Lee S.J."/>
            <person name="Angelova A."/>
            <person name="Kudrna D."/>
            <person name="Luo M."/>
            <person name="Affourtit J."/>
            <person name="Desany B."/>
            <person name="Knight J."/>
            <person name="Niazi F."/>
            <person name="Egholm M."/>
            <person name="Wing R.A."/>
        </authorList>
    </citation>
    <scope>NUCLEOTIDE SEQUENCE [LARGE SCALE GENOMIC DNA]</scope>
    <source>
        <strain evidence="2">cv. IRGC 105608</strain>
    </source>
</reference>
<protein>
    <submittedName>
        <fullName evidence="2">Uncharacterized protein</fullName>
    </submittedName>
</protein>
<proteinExistence type="predicted"/>
<dbReference type="EnsemblPlants" id="OBART11G05310.1">
    <property type="protein sequence ID" value="OBART11G05310.1"/>
    <property type="gene ID" value="OBART11G05310"/>
</dbReference>
<dbReference type="AlphaFoldDB" id="A0A0D3HJ18"/>
<evidence type="ECO:0000313" key="3">
    <source>
        <dbReference type="Proteomes" id="UP000026960"/>
    </source>
</evidence>
<accession>A0A0D3HJ18</accession>
<sequence length="149" mass="16470">MPAKEPVHSHLTVGLASLALLSDGRAAVALLTVGFAAVPVSCPWVASPLLFSSILERVYCRSMTSPEVSVGHPQGKTEETFVLFILPVTKQVFSELFSFLFLLPAIMQVLLSLSNSTQMFRRSWIANRCSYHCAYTAIRCNALWELDCF</sequence>
<keyword evidence="1" id="KW-0472">Membrane</keyword>
<dbReference type="Proteomes" id="UP000026960">
    <property type="component" value="Chromosome 11"/>
</dbReference>
<reference evidence="2" key="2">
    <citation type="submission" date="2015-03" db="UniProtKB">
        <authorList>
            <consortium name="EnsemblPlants"/>
        </authorList>
    </citation>
    <scope>IDENTIFICATION</scope>
</reference>
<evidence type="ECO:0000256" key="1">
    <source>
        <dbReference type="SAM" id="Phobius"/>
    </source>
</evidence>
<keyword evidence="1" id="KW-1133">Transmembrane helix</keyword>